<reference evidence="2" key="1">
    <citation type="submission" date="2006-06" db="EMBL/GenBank/DDBJ databases">
        <title>Complete sequence of chromosome of Chelativorans sp. BNC1.</title>
        <authorList>
            <consortium name="US DOE Joint Genome Institute"/>
            <person name="Copeland A."/>
            <person name="Lucas S."/>
            <person name="Lapidus A."/>
            <person name="Barry K."/>
            <person name="Detter J.C."/>
            <person name="Glavina del Rio T."/>
            <person name="Hammon N."/>
            <person name="Israni S."/>
            <person name="Dalin E."/>
            <person name="Tice H."/>
            <person name="Pitluck S."/>
            <person name="Chertkov O."/>
            <person name="Brettin T."/>
            <person name="Bruce D."/>
            <person name="Han C."/>
            <person name="Tapia R."/>
            <person name="Gilna P."/>
            <person name="Schmutz J."/>
            <person name="Larimer F."/>
            <person name="Land M."/>
            <person name="Hauser L."/>
            <person name="Kyrpides N."/>
            <person name="Mikhailova N."/>
            <person name="Richardson P."/>
        </authorList>
    </citation>
    <scope>NUCLEOTIDE SEQUENCE</scope>
    <source>
        <strain evidence="2">BNC1</strain>
    </source>
</reference>
<dbReference type="InterPro" id="IPR036188">
    <property type="entry name" value="FAD/NAD-bd_sf"/>
</dbReference>
<protein>
    <recommendedName>
        <fullName evidence="1">FAD-dependent urate hydroxylase HpyO/Asp monooxygenase CreE-like FAD/NAD(P)-binding domain-containing protein</fullName>
    </recommendedName>
</protein>
<dbReference type="KEGG" id="mes:Meso_3022"/>
<dbReference type="SUPFAM" id="SSF51905">
    <property type="entry name" value="FAD/NAD(P)-binding domain"/>
    <property type="match status" value="1"/>
</dbReference>
<gene>
    <name evidence="2" type="ordered locus">Meso_3022</name>
</gene>
<dbReference type="AlphaFoldDB" id="Q11DY1"/>
<dbReference type="PANTHER" id="PTHR40254">
    <property type="entry name" value="BLR0577 PROTEIN"/>
    <property type="match status" value="1"/>
</dbReference>
<dbReference type="PANTHER" id="PTHR40254:SF1">
    <property type="entry name" value="BLR0577 PROTEIN"/>
    <property type="match status" value="1"/>
</dbReference>
<evidence type="ECO:0000313" key="2">
    <source>
        <dbReference type="EMBL" id="ABG64394.1"/>
    </source>
</evidence>
<organism evidence="2">
    <name type="scientific">Chelativorans sp. (strain BNC1)</name>
    <dbReference type="NCBI Taxonomy" id="266779"/>
    <lineage>
        <taxon>Bacteria</taxon>
        <taxon>Pseudomonadati</taxon>
        <taxon>Pseudomonadota</taxon>
        <taxon>Alphaproteobacteria</taxon>
        <taxon>Hyphomicrobiales</taxon>
        <taxon>Phyllobacteriaceae</taxon>
        <taxon>Chelativorans</taxon>
    </lineage>
</organism>
<dbReference type="EMBL" id="CP000390">
    <property type="protein sequence ID" value="ABG64394.1"/>
    <property type="molecule type" value="Genomic_DNA"/>
</dbReference>
<dbReference type="InterPro" id="IPR052189">
    <property type="entry name" value="L-asp_N-monooxygenase_NS-form"/>
</dbReference>
<proteinExistence type="predicted"/>
<dbReference type="eggNOG" id="COG4529">
    <property type="taxonomic scope" value="Bacteria"/>
</dbReference>
<dbReference type="InterPro" id="IPR038732">
    <property type="entry name" value="HpyO/CreE_NAD-binding"/>
</dbReference>
<dbReference type="Gene3D" id="3.50.50.60">
    <property type="entry name" value="FAD/NAD(P)-binding domain"/>
    <property type="match status" value="1"/>
</dbReference>
<evidence type="ECO:0000259" key="1">
    <source>
        <dbReference type="Pfam" id="PF13454"/>
    </source>
</evidence>
<dbReference type="HOGENOM" id="CLU_020215_3_0_5"/>
<accession>Q11DY1</accession>
<dbReference type="Pfam" id="PF13454">
    <property type="entry name" value="NAD_binding_9"/>
    <property type="match status" value="1"/>
</dbReference>
<feature type="domain" description="FAD-dependent urate hydroxylase HpyO/Asp monooxygenase CreE-like FAD/NAD(P)-binding" evidence="1">
    <location>
        <begin position="10"/>
        <end position="159"/>
    </location>
</feature>
<name>Q11DY1_CHESB</name>
<sequence length="507" mass="55750" precursor="true">MNDAAALSIAIIGGGPTAVALLESLIRSRDTISPDVSLDVTVFDPTPHPWSGHSFAPDRPEALTNTYTNTMSVRHWQPEHVEIWLKANGYAELAGNNFAPRSIIGQYFQDSAQLAASRLEGFVFIREQVTGLSVVDDHVRLYTQNGDNTFDYAILTVGRSDKFDPYRMEGQENFCIRPYPLKDALAGVDPDEQIGIIGTGLTAVDLVIALKADRHRGRITLMSRNGLLPAVRPPSLEYELQRFTVKAIEESAAANGGVSLEDLVHLVHDELHHAGTSPEPLMEEIFPSRYGIDRLRHQLKHIDGGKKAYSILIKTLLVLQDAWYFLNPEDKTRATGLHHIYSSLCCPMPRHRAVQILDLAEANRLDVVRGVKSVAKAAHGQFVAVAADHPPLHFDRVFSAGSSGNAPDPVAIPLVDSLLRSGQGRAHPFGGIDVERRTSRLLDTYSRPQPRLYAVGTMTSGAFQVLNGYSVLRLRTGHIADAILKHGEASRNCRSRHRALAAVLEDD</sequence>
<dbReference type="OrthoDB" id="101972at2"/>